<feature type="compositionally biased region" description="Acidic residues" evidence="1">
    <location>
        <begin position="23"/>
        <end position="33"/>
    </location>
</feature>
<name>A0A197JEL9_9FUNG</name>
<evidence type="ECO:0000256" key="1">
    <source>
        <dbReference type="SAM" id="MobiDB-lite"/>
    </source>
</evidence>
<proteinExistence type="predicted"/>
<accession>A0A197JEL9</accession>
<reference evidence="2 3" key="1">
    <citation type="submission" date="2016-05" db="EMBL/GenBank/DDBJ databases">
        <title>Genome sequencing reveals origins of a unique bacterial endosymbiosis in the earliest lineages of terrestrial Fungi.</title>
        <authorList>
            <consortium name="DOE Joint Genome Institute"/>
            <person name="Uehling J."/>
            <person name="Gryganskyi A."/>
            <person name="Hameed K."/>
            <person name="Tschaplinski T."/>
            <person name="Misztal P."/>
            <person name="Wu S."/>
            <person name="Desiro A."/>
            <person name="Vande Pol N."/>
            <person name="Du Z.-Y."/>
            <person name="Zienkiewicz A."/>
            <person name="Zienkiewicz K."/>
            <person name="Morin E."/>
            <person name="Tisserant E."/>
            <person name="Splivallo R."/>
            <person name="Hainaut M."/>
            <person name="Henrissat B."/>
            <person name="Ohm R."/>
            <person name="Kuo A."/>
            <person name="Yan J."/>
            <person name="Lipzen A."/>
            <person name="Nolan M."/>
            <person name="Labutti K."/>
            <person name="Barry K."/>
            <person name="Goldstein A."/>
            <person name="Labbe J."/>
            <person name="Schadt C."/>
            <person name="Tuskan G."/>
            <person name="Grigoriev I."/>
            <person name="Martin F."/>
            <person name="Vilgalys R."/>
            <person name="Bonito G."/>
        </authorList>
    </citation>
    <scope>NUCLEOTIDE SEQUENCE [LARGE SCALE GENOMIC DNA]</scope>
    <source>
        <strain evidence="2 3">AG-77</strain>
    </source>
</reference>
<evidence type="ECO:0000313" key="2">
    <source>
        <dbReference type="EMBL" id="OAQ23580.1"/>
    </source>
</evidence>
<organism evidence="2 3">
    <name type="scientific">Linnemannia elongata AG-77</name>
    <dbReference type="NCBI Taxonomy" id="1314771"/>
    <lineage>
        <taxon>Eukaryota</taxon>
        <taxon>Fungi</taxon>
        <taxon>Fungi incertae sedis</taxon>
        <taxon>Mucoromycota</taxon>
        <taxon>Mortierellomycotina</taxon>
        <taxon>Mortierellomycetes</taxon>
        <taxon>Mortierellales</taxon>
        <taxon>Mortierellaceae</taxon>
        <taxon>Linnemannia</taxon>
    </lineage>
</organism>
<dbReference type="EMBL" id="KV442115">
    <property type="protein sequence ID" value="OAQ23580.1"/>
    <property type="molecule type" value="Genomic_DNA"/>
</dbReference>
<dbReference type="AlphaFoldDB" id="A0A197JEL9"/>
<protein>
    <submittedName>
        <fullName evidence="2">Uncharacterized protein</fullName>
    </submittedName>
</protein>
<feature type="region of interest" description="Disordered" evidence="1">
    <location>
        <begin position="14"/>
        <end position="33"/>
    </location>
</feature>
<dbReference type="Proteomes" id="UP000078512">
    <property type="component" value="Unassembled WGS sequence"/>
</dbReference>
<gene>
    <name evidence="2" type="ORF">K457DRAFT_204345</name>
</gene>
<keyword evidence="3" id="KW-1185">Reference proteome</keyword>
<dbReference type="OrthoDB" id="2440092at2759"/>
<evidence type="ECO:0000313" key="3">
    <source>
        <dbReference type="Proteomes" id="UP000078512"/>
    </source>
</evidence>
<sequence length="157" mass="18128">MKWLDEHGRVIEHDESEGYCIGEEQEEDEDSDNWSVEDDFEKWVCTDFKKLSMTNADASFPGLLSMGDSKTNRPGYLSYLAGLSKLQELRRHVQATTTETSVTFGQREVEWMVLRWPQLKVIELLPEGSNMSSVALHIMWLQERRPTLCVTKEALTQ</sequence>